<protein>
    <recommendedName>
        <fullName evidence="7">Zn(2)-C6 fungal-type domain-containing protein</fullName>
    </recommendedName>
</protein>
<feature type="domain" description="Zn(2)-C6 fungal-type" evidence="7">
    <location>
        <begin position="6"/>
        <end position="35"/>
    </location>
</feature>
<dbReference type="InterPro" id="IPR021858">
    <property type="entry name" value="Fun_TF"/>
</dbReference>
<dbReference type="InterPro" id="IPR036864">
    <property type="entry name" value="Zn2-C6_fun-type_DNA-bd_sf"/>
</dbReference>
<dbReference type="InterPro" id="IPR052360">
    <property type="entry name" value="Transcr_Regulatory_Proteins"/>
</dbReference>
<evidence type="ECO:0000256" key="2">
    <source>
        <dbReference type="ARBA" id="ARBA00022833"/>
    </source>
</evidence>
<sequence length="552" mass="62463">MHYLIRRVKCDETKPSCLRCKKFGTKCDGYPSIEKRGKHPIRAVPLKIRPWMGPKFQASVPLSRAPLYQVPKSNIFRNEAENRYFDAFRMDVIPEISGIWDDSFWGNIVLTACDEPFILDAVLAIAAISLSIKENRRTPENLVDGTVDSKVSSKHYRFALERFGRAVRTMRSTLTNDEQDLRKALIGCLLVFCFEGFQGYPKQALIHAISGYHLLQSWMLKKSYPLVLPNSTPPVTSLIEKELMDAFNRLHTNAVTVMGDICSEEAYMLEYASGDKVVQNMPSTFADFQEAHRYFVHIMKRCAVFIQMAVGLSLDPSSRKGQQGQEDSASTMLWGASIHIPFPKGPVPEHILAMHAKHLNELRQWQLSFTPLRLSTDPSIQVGATVLQAGWTGVCMIVNTPIPRTECYWDQFLPEFRAIVSLAKTLFRIIPREPALAKKGGFSLDISIVPPLYIVCKYCRDGGLRREAIALIDLCPGREGVWDSGLVRKVSTFLMDVEEEGMVDGYIPEFARARIQKVAVNVLKKTADVECVRRILGSEGEVSIRRKRIEWD</sequence>
<dbReference type="InterPro" id="IPR001138">
    <property type="entry name" value="Zn2Cys6_DnaBD"/>
</dbReference>
<dbReference type="EMBL" id="KZ613942">
    <property type="protein sequence ID" value="PMD43555.1"/>
    <property type="molecule type" value="Genomic_DNA"/>
</dbReference>
<evidence type="ECO:0000313" key="9">
    <source>
        <dbReference type="Proteomes" id="UP000235786"/>
    </source>
</evidence>
<evidence type="ECO:0000256" key="6">
    <source>
        <dbReference type="ARBA" id="ARBA00023242"/>
    </source>
</evidence>
<evidence type="ECO:0000256" key="1">
    <source>
        <dbReference type="ARBA" id="ARBA00022723"/>
    </source>
</evidence>
<evidence type="ECO:0000256" key="4">
    <source>
        <dbReference type="ARBA" id="ARBA00023125"/>
    </source>
</evidence>
<evidence type="ECO:0000259" key="7">
    <source>
        <dbReference type="Pfam" id="PF00172"/>
    </source>
</evidence>
<keyword evidence="4" id="KW-0238">DNA-binding</keyword>
<dbReference type="AlphaFoldDB" id="A0A2J6RYH3"/>
<dbReference type="SUPFAM" id="SSF57701">
    <property type="entry name" value="Zn2/Cys6 DNA-binding domain"/>
    <property type="match status" value="1"/>
</dbReference>
<dbReference type="GO" id="GO:0000981">
    <property type="term" value="F:DNA-binding transcription factor activity, RNA polymerase II-specific"/>
    <property type="evidence" value="ECO:0007669"/>
    <property type="project" value="InterPro"/>
</dbReference>
<reference evidence="8 9" key="1">
    <citation type="submission" date="2016-04" db="EMBL/GenBank/DDBJ databases">
        <title>A degradative enzymes factory behind the ericoid mycorrhizal symbiosis.</title>
        <authorList>
            <consortium name="DOE Joint Genome Institute"/>
            <person name="Martino E."/>
            <person name="Morin E."/>
            <person name="Grelet G."/>
            <person name="Kuo A."/>
            <person name="Kohler A."/>
            <person name="Daghino S."/>
            <person name="Barry K."/>
            <person name="Choi C."/>
            <person name="Cichocki N."/>
            <person name="Clum A."/>
            <person name="Copeland A."/>
            <person name="Hainaut M."/>
            <person name="Haridas S."/>
            <person name="Labutti K."/>
            <person name="Lindquist E."/>
            <person name="Lipzen A."/>
            <person name="Khouja H.-R."/>
            <person name="Murat C."/>
            <person name="Ohm R."/>
            <person name="Olson A."/>
            <person name="Spatafora J."/>
            <person name="Veneault-Fourrey C."/>
            <person name="Henrissat B."/>
            <person name="Grigoriev I."/>
            <person name="Martin F."/>
            <person name="Perotto S."/>
        </authorList>
    </citation>
    <scope>NUCLEOTIDE SEQUENCE [LARGE SCALE GENOMIC DNA]</scope>
    <source>
        <strain evidence="8 9">F</strain>
    </source>
</reference>
<keyword evidence="3" id="KW-0805">Transcription regulation</keyword>
<dbReference type="Pfam" id="PF00172">
    <property type="entry name" value="Zn_clus"/>
    <property type="match status" value="1"/>
</dbReference>
<organism evidence="8 9">
    <name type="scientific">Hyaloscypha variabilis (strain UAMH 11265 / GT02V1 / F)</name>
    <name type="common">Meliniomyces variabilis</name>
    <dbReference type="NCBI Taxonomy" id="1149755"/>
    <lineage>
        <taxon>Eukaryota</taxon>
        <taxon>Fungi</taxon>
        <taxon>Dikarya</taxon>
        <taxon>Ascomycota</taxon>
        <taxon>Pezizomycotina</taxon>
        <taxon>Leotiomycetes</taxon>
        <taxon>Helotiales</taxon>
        <taxon>Hyaloscyphaceae</taxon>
        <taxon>Hyaloscypha</taxon>
        <taxon>Hyaloscypha variabilis</taxon>
    </lineage>
</organism>
<evidence type="ECO:0000256" key="3">
    <source>
        <dbReference type="ARBA" id="ARBA00023015"/>
    </source>
</evidence>
<dbReference type="GO" id="GO:0008270">
    <property type="term" value="F:zinc ion binding"/>
    <property type="evidence" value="ECO:0007669"/>
    <property type="project" value="InterPro"/>
</dbReference>
<gene>
    <name evidence="8" type="ORF">L207DRAFT_300132</name>
</gene>
<dbReference type="CDD" id="cd00067">
    <property type="entry name" value="GAL4"/>
    <property type="match status" value="1"/>
</dbReference>
<dbReference type="PANTHER" id="PTHR36206:SF4">
    <property type="entry name" value="HYPOTHETICAL CONSERVED PROTEIN (EUROFUNG)-RELATED"/>
    <property type="match status" value="1"/>
</dbReference>
<dbReference type="Proteomes" id="UP000235786">
    <property type="component" value="Unassembled WGS sequence"/>
</dbReference>
<proteinExistence type="predicted"/>
<evidence type="ECO:0000313" key="8">
    <source>
        <dbReference type="EMBL" id="PMD43555.1"/>
    </source>
</evidence>
<keyword evidence="9" id="KW-1185">Reference proteome</keyword>
<keyword evidence="2" id="KW-0862">Zinc</keyword>
<dbReference type="OrthoDB" id="3172332at2759"/>
<keyword evidence="5" id="KW-0804">Transcription</keyword>
<dbReference type="GO" id="GO:0003677">
    <property type="term" value="F:DNA binding"/>
    <property type="evidence" value="ECO:0007669"/>
    <property type="project" value="UniProtKB-KW"/>
</dbReference>
<accession>A0A2J6RYH3</accession>
<name>A0A2J6RYH3_HYAVF</name>
<evidence type="ECO:0000256" key="5">
    <source>
        <dbReference type="ARBA" id="ARBA00023163"/>
    </source>
</evidence>
<keyword evidence="6" id="KW-0539">Nucleus</keyword>
<dbReference type="PANTHER" id="PTHR36206">
    <property type="entry name" value="ASPERCRYPTIN BIOSYNTHESIS CLUSTER-SPECIFIC TRANSCRIPTION REGULATOR ATNN-RELATED"/>
    <property type="match status" value="1"/>
</dbReference>
<dbReference type="Pfam" id="PF11951">
    <property type="entry name" value="Fungal_trans_2"/>
    <property type="match status" value="1"/>
</dbReference>
<keyword evidence="1" id="KW-0479">Metal-binding</keyword>